<evidence type="ECO:0000313" key="6">
    <source>
        <dbReference type="Proteomes" id="UP000259364"/>
    </source>
</evidence>
<dbReference type="InterPro" id="IPR032417">
    <property type="entry name" value="GrlR"/>
</dbReference>
<protein>
    <submittedName>
        <fullName evidence="3">Negative regulator GrlR</fullName>
    </submittedName>
</protein>
<accession>A0A0J2GE21</accession>
<organism evidence="3 4">
    <name type="scientific">Klebsiella pneumoniae</name>
    <dbReference type="NCBI Taxonomy" id="573"/>
    <lineage>
        <taxon>Bacteria</taxon>
        <taxon>Pseudomonadati</taxon>
        <taxon>Pseudomonadota</taxon>
        <taxon>Gammaproteobacteria</taxon>
        <taxon>Enterobacterales</taxon>
        <taxon>Enterobacteriaceae</taxon>
        <taxon>Klebsiella/Raoultella group</taxon>
        <taxon>Klebsiella</taxon>
        <taxon>Klebsiella pneumoniae complex</taxon>
    </lineage>
</organism>
<dbReference type="Gene3D" id="2.40.128.380">
    <property type="entry name" value="T3SS negative regulator GrlR"/>
    <property type="match status" value="1"/>
</dbReference>
<comment type="caution">
    <text evidence="3">The sequence shown here is derived from an EMBL/GenBank/DDBJ whole genome shotgun (WGS) entry which is preliminary data.</text>
</comment>
<dbReference type="AlphaFoldDB" id="A0A0J2GE21"/>
<evidence type="ECO:0000313" key="5">
    <source>
        <dbReference type="Proteomes" id="UP000258905"/>
    </source>
</evidence>
<gene>
    <name evidence="3" type="ORF">SAMEA3499874_02127</name>
    <name evidence="1" type="ORF">SAMEA3649591_04776</name>
    <name evidence="2" type="ORF">SAMEA3720909_03128</name>
</gene>
<evidence type="ECO:0000313" key="1">
    <source>
        <dbReference type="EMBL" id="SVN66720.1"/>
    </source>
</evidence>
<dbReference type="Pfam" id="PF16518">
    <property type="entry name" value="GrlR"/>
    <property type="match status" value="1"/>
</dbReference>
<dbReference type="EMBL" id="UJHH01000014">
    <property type="protein sequence ID" value="SWF73449.1"/>
    <property type="molecule type" value="Genomic_DNA"/>
</dbReference>
<reference evidence="4 5" key="1">
    <citation type="submission" date="2018-08" db="EMBL/GenBank/DDBJ databases">
        <authorList>
            <consortium name="Pathogen Informatics"/>
        </authorList>
    </citation>
    <scope>NUCLEOTIDE SEQUENCE [LARGE SCALE GENOMIC DNA]</scope>
    <source>
        <strain evidence="3 4">EuSCAPE_AT002</strain>
        <strain evidence="1 5">EuSCAPE_GR003</strain>
        <strain evidence="2 6">EuSCAPE_UK014</strain>
    </source>
</reference>
<accession>A0A331LY29</accession>
<dbReference type="Proteomes" id="UP000257587">
    <property type="component" value="Unassembled WGS sequence"/>
</dbReference>
<evidence type="ECO:0000313" key="4">
    <source>
        <dbReference type="Proteomes" id="UP000257587"/>
    </source>
</evidence>
<name>A0A0J2GE21_KLEPN</name>
<evidence type="ECO:0000313" key="2">
    <source>
        <dbReference type="EMBL" id="SWF73449.1"/>
    </source>
</evidence>
<dbReference type="Proteomes" id="UP000259364">
    <property type="component" value="Unassembled WGS sequence"/>
</dbReference>
<proteinExistence type="predicted"/>
<evidence type="ECO:0000313" key="3">
    <source>
        <dbReference type="EMBL" id="SXG14423.1"/>
    </source>
</evidence>
<dbReference type="InterPro" id="IPR043019">
    <property type="entry name" value="GrlR_sf"/>
</dbReference>
<dbReference type="Proteomes" id="UP000258905">
    <property type="component" value="Unassembled WGS sequence"/>
</dbReference>
<sequence>MPLPIGYNIRCDMKNGIYFVTFSSNNHDVGQGTVVVKDNAINGGDFGFTYQGHIQGDTLDLHVSQHNPQAVNVIQGVNDYTMEMSIVEVQGGYLLSGAVKGIPQARLRVSAKFIGELV</sequence>
<dbReference type="EMBL" id="UIUC01000027">
    <property type="protein sequence ID" value="SVN66720.1"/>
    <property type="molecule type" value="Genomic_DNA"/>
</dbReference>
<dbReference type="EMBL" id="UKAW01000004">
    <property type="protein sequence ID" value="SXG14423.1"/>
    <property type="molecule type" value="Genomic_DNA"/>
</dbReference>